<dbReference type="EMBL" id="JAFJMO010000014">
    <property type="protein sequence ID" value="KAJ8256315.1"/>
    <property type="molecule type" value="Genomic_DNA"/>
</dbReference>
<protein>
    <submittedName>
        <fullName evidence="2">Uncharacterized protein</fullName>
    </submittedName>
</protein>
<dbReference type="AlphaFoldDB" id="A0A9Q1D2F8"/>
<keyword evidence="3" id="KW-1185">Reference proteome</keyword>
<name>A0A9Q1D2F8_CONCO</name>
<keyword evidence="1" id="KW-1133">Transmembrane helix</keyword>
<feature type="transmembrane region" description="Helical" evidence="1">
    <location>
        <begin position="27"/>
        <end position="50"/>
    </location>
</feature>
<evidence type="ECO:0000256" key="1">
    <source>
        <dbReference type="SAM" id="Phobius"/>
    </source>
</evidence>
<evidence type="ECO:0000313" key="2">
    <source>
        <dbReference type="EMBL" id="KAJ8256315.1"/>
    </source>
</evidence>
<keyword evidence="1" id="KW-0472">Membrane</keyword>
<evidence type="ECO:0000313" key="3">
    <source>
        <dbReference type="Proteomes" id="UP001152803"/>
    </source>
</evidence>
<dbReference type="Proteomes" id="UP001152803">
    <property type="component" value="Unassembled WGS sequence"/>
</dbReference>
<accession>A0A9Q1D2F8</accession>
<organism evidence="2 3">
    <name type="scientific">Conger conger</name>
    <name type="common">Conger eel</name>
    <name type="synonym">Muraena conger</name>
    <dbReference type="NCBI Taxonomy" id="82655"/>
    <lineage>
        <taxon>Eukaryota</taxon>
        <taxon>Metazoa</taxon>
        <taxon>Chordata</taxon>
        <taxon>Craniata</taxon>
        <taxon>Vertebrata</taxon>
        <taxon>Euteleostomi</taxon>
        <taxon>Actinopterygii</taxon>
        <taxon>Neopterygii</taxon>
        <taxon>Teleostei</taxon>
        <taxon>Anguilliformes</taxon>
        <taxon>Congridae</taxon>
        <taxon>Conger</taxon>
    </lineage>
</organism>
<sequence length="66" mass="7088">MPENVSLLRNRTEFGHSRALGPGARPAWVITVLASVLIFTTVVDVLGNLLTVPVRLLPTLPLTNVA</sequence>
<reference evidence="2" key="1">
    <citation type="journal article" date="2023" name="Science">
        <title>Genome structures resolve the early diversification of teleost fishes.</title>
        <authorList>
            <person name="Parey E."/>
            <person name="Louis A."/>
            <person name="Montfort J."/>
            <person name="Bouchez O."/>
            <person name="Roques C."/>
            <person name="Iampietro C."/>
            <person name="Lluch J."/>
            <person name="Castinel A."/>
            <person name="Donnadieu C."/>
            <person name="Desvignes T."/>
            <person name="Floi Bucao C."/>
            <person name="Jouanno E."/>
            <person name="Wen M."/>
            <person name="Mejri S."/>
            <person name="Dirks R."/>
            <person name="Jansen H."/>
            <person name="Henkel C."/>
            <person name="Chen W.J."/>
            <person name="Zahm M."/>
            <person name="Cabau C."/>
            <person name="Klopp C."/>
            <person name="Thompson A.W."/>
            <person name="Robinson-Rechavi M."/>
            <person name="Braasch I."/>
            <person name="Lecointre G."/>
            <person name="Bobe J."/>
            <person name="Postlethwait J.H."/>
            <person name="Berthelot C."/>
            <person name="Roest Crollius H."/>
            <person name="Guiguen Y."/>
        </authorList>
    </citation>
    <scope>NUCLEOTIDE SEQUENCE</scope>
    <source>
        <strain evidence="2">Concon-B</strain>
    </source>
</reference>
<gene>
    <name evidence="2" type="ORF">COCON_G00184670</name>
</gene>
<comment type="caution">
    <text evidence="2">The sequence shown here is derived from an EMBL/GenBank/DDBJ whole genome shotgun (WGS) entry which is preliminary data.</text>
</comment>
<dbReference type="OrthoDB" id="10044919at2759"/>
<keyword evidence="1" id="KW-0812">Transmembrane</keyword>
<proteinExistence type="predicted"/>